<proteinExistence type="predicted"/>
<accession>A0A6L8V172</accession>
<dbReference type="Proteomes" id="UP000481087">
    <property type="component" value="Unassembled WGS sequence"/>
</dbReference>
<dbReference type="EMBL" id="WTUZ01000016">
    <property type="protein sequence ID" value="MZQ83019.1"/>
    <property type="molecule type" value="Genomic_DNA"/>
</dbReference>
<name>A0A6L8V172_9BACL</name>
<sequence>MASIDYIQLEFFAGYPFGYYKLRFLPDGTAEYTSAGEDLPFVMPNGYQWVTSKRVYQNLAKMILARLWEQEPDPRAELGIVLDGWTDRLSWSIEGVMEEQSFVIRKGPASLLKVMERIRRLVKDEEKNLPIMRMDPIEIPINFMSKWSP</sequence>
<reference evidence="1 2" key="1">
    <citation type="submission" date="2019-12" db="EMBL/GenBank/DDBJ databases">
        <title>Paenibacillus sp. nov. sp. isolated from soil.</title>
        <authorList>
            <person name="Kim J."/>
            <person name="Jeong S.E."/>
            <person name="Jung H.S."/>
            <person name="Jeon C.O."/>
        </authorList>
    </citation>
    <scope>NUCLEOTIDE SEQUENCE [LARGE SCALE GENOMIC DNA]</scope>
    <source>
        <strain evidence="1 2">5J-6</strain>
    </source>
</reference>
<evidence type="ECO:0000313" key="2">
    <source>
        <dbReference type="Proteomes" id="UP000481087"/>
    </source>
</evidence>
<protein>
    <submittedName>
        <fullName evidence="1">Uncharacterized protein</fullName>
    </submittedName>
</protein>
<organism evidence="1 2">
    <name type="scientific">Paenibacillus silvestris</name>
    <dbReference type="NCBI Taxonomy" id="2606219"/>
    <lineage>
        <taxon>Bacteria</taxon>
        <taxon>Bacillati</taxon>
        <taxon>Bacillota</taxon>
        <taxon>Bacilli</taxon>
        <taxon>Bacillales</taxon>
        <taxon>Paenibacillaceae</taxon>
        <taxon>Paenibacillus</taxon>
    </lineage>
</organism>
<dbReference type="RefSeq" id="WP_161407201.1">
    <property type="nucleotide sequence ID" value="NZ_WTUZ01000016.1"/>
</dbReference>
<gene>
    <name evidence="1" type="ORF">GQF01_12975</name>
</gene>
<keyword evidence="2" id="KW-1185">Reference proteome</keyword>
<evidence type="ECO:0000313" key="1">
    <source>
        <dbReference type="EMBL" id="MZQ83019.1"/>
    </source>
</evidence>
<comment type="caution">
    <text evidence="1">The sequence shown here is derived from an EMBL/GenBank/DDBJ whole genome shotgun (WGS) entry which is preliminary data.</text>
</comment>
<dbReference type="AlphaFoldDB" id="A0A6L8V172"/>